<keyword evidence="2" id="KW-1185">Reference proteome</keyword>
<comment type="caution">
    <text evidence="1">The sequence shown here is derived from an EMBL/GenBank/DDBJ whole genome shotgun (WGS) entry which is preliminary data.</text>
</comment>
<dbReference type="EMBL" id="CYRY02002504">
    <property type="protein sequence ID" value="VCW67222.1"/>
    <property type="molecule type" value="Genomic_DNA"/>
</dbReference>
<name>A0A9X9PUP5_GULGU</name>
<dbReference type="Proteomes" id="UP000269945">
    <property type="component" value="Unassembled WGS sequence"/>
</dbReference>
<protein>
    <submittedName>
        <fullName evidence="1">Uncharacterized protein</fullName>
    </submittedName>
</protein>
<evidence type="ECO:0000313" key="2">
    <source>
        <dbReference type="Proteomes" id="UP000269945"/>
    </source>
</evidence>
<sequence length="28" mass="2964">MGIAGLRRRSSSPKVVPLAPGVPALNRY</sequence>
<organism evidence="1 2">
    <name type="scientific">Gulo gulo</name>
    <name type="common">Wolverine</name>
    <name type="synonym">Gluton</name>
    <dbReference type="NCBI Taxonomy" id="48420"/>
    <lineage>
        <taxon>Eukaryota</taxon>
        <taxon>Metazoa</taxon>
        <taxon>Chordata</taxon>
        <taxon>Craniata</taxon>
        <taxon>Vertebrata</taxon>
        <taxon>Euteleostomi</taxon>
        <taxon>Mammalia</taxon>
        <taxon>Eutheria</taxon>
        <taxon>Laurasiatheria</taxon>
        <taxon>Carnivora</taxon>
        <taxon>Caniformia</taxon>
        <taxon>Musteloidea</taxon>
        <taxon>Mustelidae</taxon>
        <taxon>Guloninae</taxon>
        <taxon>Gulo</taxon>
    </lineage>
</organism>
<reference evidence="1 2" key="1">
    <citation type="submission" date="2018-10" db="EMBL/GenBank/DDBJ databases">
        <authorList>
            <person name="Ekblom R."/>
            <person name="Jareborg N."/>
        </authorList>
    </citation>
    <scope>NUCLEOTIDE SEQUENCE [LARGE SCALE GENOMIC DNA]</scope>
    <source>
        <tissue evidence="1">Muscle</tissue>
    </source>
</reference>
<accession>A0A9X9PUP5</accession>
<gene>
    <name evidence="1" type="ORF">BN2614_LOCUS3</name>
</gene>
<evidence type="ECO:0000313" key="1">
    <source>
        <dbReference type="EMBL" id="VCW67222.1"/>
    </source>
</evidence>
<dbReference type="AlphaFoldDB" id="A0A9X9PUP5"/>
<proteinExistence type="predicted"/>